<dbReference type="Pfam" id="PF00085">
    <property type="entry name" value="Thioredoxin"/>
    <property type="match status" value="1"/>
</dbReference>
<dbReference type="PANTHER" id="PTHR21148">
    <property type="entry name" value="THIOREDOXIN DOMAIN-CONTAINING PROTEIN 9"/>
    <property type="match status" value="1"/>
</dbReference>
<evidence type="ECO:0000313" key="3">
    <source>
        <dbReference type="EMBL" id="CCO20535.1"/>
    </source>
</evidence>
<dbReference type="Proteomes" id="UP000198341">
    <property type="component" value="Chromosome 17"/>
</dbReference>
<dbReference type="InterPro" id="IPR036249">
    <property type="entry name" value="Thioredoxin-like_sf"/>
</dbReference>
<gene>
    <name evidence="3" type="ordered locus">Bathy17g00200</name>
</gene>
<sequence length="202" mass="23531">MSKLNEEDLEDARRKRMEEMRGNQSNRKEYLKRQHGEVHQILDEKEFFGKMKGEEKMVCHFYRNSEPCKVMTKHLRALAPMHLETLFCEIDAEKSPYLTEKLKIFMLPTLALVSKEKVMDYIVGMDDFGGGGDDFPTKNVKLVLQSKGMVDEEGERMYALKARNNGEDDEHAAEVLKERVKNIRQGKKFDLNSDDENSDFDD</sequence>
<accession>K8F6S4</accession>
<protein>
    <submittedName>
        <fullName evidence="3">Thioredoxin domain-containing protein 9</fullName>
    </submittedName>
</protein>
<dbReference type="GeneID" id="19010951"/>
<dbReference type="EMBL" id="FO082262">
    <property type="protein sequence ID" value="CCO20535.1"/>
    <property type="molecule type" value="Genomic_DNA"/>
</dbReference>
<dbReference type="KEGG" id="bpg:Bathy17g00200"/>
<name>K8F6S4_9CHLO</name>
<proteinExistence type="predicted"/>
<dbReference type="RefSeq" id="XP_007508431.1">
    <property type="nucleotide sequence ID" value="XM_007508369.1"/>
</dbReference>
<organism evidence="3 4">
    <name type="scientific">Bathycoccus prasinos</name>
    <dbReference type="NCBI Taxonomy" id="41875"/>
    <lineage>
        <taxon>Eukaryota</taxon>
        <taxon>Viridiplantae</taxon>
        <taxon>Chlorophyta</taxon>
        <taxon>Mamiellophyceae</taxon>
        <taxon>Mamiellales</taxon>
        <taxon>Bathycoccaceae</taxon>
        <taxon>Bathycoccus</taxon>
    </lineage>
</organism>
<keyword evidence="4" id="KW-1185">Reference proteome</keyword>
<dbReference type="STRING" id="41875.K8F6S4"/>
<feature type="region of interest" description="Disordered" evidence="1">
    <location>
        <begin position="1"/>
        <end position="30"/>
    </location>
</feature>
<dbReference type="OrthoDB" id="10257948at2759"/>
<reference evidence="3 4" key="1">
    <citation type="submission" date="2011-10" db="EMBL/GenBank/DDBJ databases">
        <authorList>
            <person name="Genoscope - CEA"/>
        </authorList>
    </citation>
    <scope>NUCLEOTIDE SEQUENCE [LARGE SCALE GENOMIC DNA]</scope>
    <source>
        <strain evidence="3 4">RCC 1105</strain>
    </source>
</reference>
<dbReference type="eggNOG" id="KOG1672">
    <property type="taxonomic scope" value="Eukaryota"/>
</dbReference>
<dbReference type="Gene3D" id="3.40.30.10">
    <property type="entry name" value="Glutaredoxin"/>
    <property type="match status" value="1"/>
</dbReference>
<dbReference type="SUPFAM" id="SSF52833">
    <property type="entry name" value="Thioredoxin-like"/>
    <property type="match status" value="1"/>
</dbReference>
<dbReference type="AlphaFoldDB" id="K8F6S4"/>
<dbReference type="InterPro" id="IPR013766">
    <property type="entry name" value="Thioredoxin_domain"/>
</dbReference>
<evidence type="ECO:0000259" key="2">
    <source>
        <dbReference type="Pfam" id="PF00085"/>
    </source>
</evidence>
<evidence type="ECO:0000313" key="4">
    <source>
        <dbReference type="Proteomes" id="UP000198341"/>
    </source>
</evidence>
<feature type="domain" description="Thioredoxin" evidence="2">
    <location>
        <begin position="41"/>
        <end position="125"/>
    </location>
</feature>
<evidence type="ECO:0000256" key="1">
    <source>
        <dbReference type="SAM" id="MobiDB-lite"/>
    </source>
</evidence>